<reference evidence="2" key="2">
    <citation type="submission" date="2021-09" db="EMBL/GenBank/DDBJ databases">
        <authorList>
            <person name="Jia N."/>
            <person name="Wang J."/>
            <person name="Shi W."/>
            <person name="Du L."/>
            <person name="Sun Y."/>
            <person name="Zhan W."/>
            <person name="Jiang J."/>
            <person name="Wang Q."/>
            <person name="Zhang B."/>
            <person name="Ji P."/>
            <person name="Sakyi L.B."/>
            <person name="Cui X."/>
            <person name="Yuan T."/>
            <person name="Jiang B."/>
            <person name="Yang W."/>
            <person name="Lam T.T.-Y."/>
            <person name="Chang Q."/>
            <person name="Ding S."/>
            <person name="Wang X."/>
            <person name="Zhu J."/>
            <person name="Ruan X."/>
            <person name="Zhao L."/>
            <person name="Wei J."/>
            <person name="Que T."/>
            <person name="Du C."/>
            <person name="Cheng J."/>
            <person name="Dai P."/>
            <person name="Han X."/>
            <person name="Huang E."/>
            <person name="Gao Y."/>
            <person name="Liu J."/>
            <person name="Shao H."/>
            <person name="Ye R."/>
            <person name="Li L."/>
            <person name="Wei W."/>
            <person name="Wang X."/>
            <person name="Wang C."/>
            <person name="Huo Q."/>
            <person name="Li W."/>
            <person name="Guo W."/>
            <person name="Chen H."/>
            <person name="Chen S."/>
            <person name="Zhou L."/>
            <person name="Zhou L."/>
            <person name="Ni X."/>
            <person name="Tian J."/>
            <person name="Zhou Y."/>
            <person name="Sheng Y."/>
            <person name="Liu T."/>
            <person name="Pan Y."/>
            <person name="Xia L."/>
            <person name="Li J."/>
            <person name="Zhao F."/>
            <person name="Cao W."/>
        </authorList>
    </citation>
    <scope>NUCLEOTIDE SEQUENCE</scope>
    <source>
        <strain evidence="2">Rsan-2018</strain>
        <tissue evidence="2">Larvae</tissue>
    </source>
</reference>
<gene>
    <name evidence="2" type="ORF">HPB52_016739</name>
</gene>
<dbReference type="VEuPathDB" id="VectorBase:RSAN_053587"/>
<dbReference type="EMBL" id="JABSTV010001253">
    <property type="protein sequence ID" value="KAH7944178.1"/>
    <property type="molecule type" value="Genomic_DNA"/>
</dbReference>
<dbReference type="AlphaFoldDB" id="A0A9D4PK20"/>
<evidence type="ECO:0000256" key="1">
    <source>
        <dbReference type="SAM" id="MobiDB-lite"/>
    </source>
</evidence>
<proteinExistence type="predicted"/>
<comment type="caution">
    <text evidence="2">The sequence shown here is derived from an EMBL/GenBank/DDBJ whole genome shotgun (WGS) entry which is preliminary data.</text>
</comment>
<keyword evidence="3" id="KW-1185">Reference proteome</keyword>
<reference evidence="2" key="1">
    <citation type="journal article" date="2020" name="Cell">
        <title>Large-Scale Comparative Analyses of Tick Genomes Elucidate Their Genetic Diversity and Vector Capacities.</title>
        <authorList>
            <consortium name="Tick Genome and Microbiome Consortium (TIGMIC)"/>
            <person name="Jia N."/>
            <person name="Wang J."/>
            <person name="Shi W."/>
            <person name="Du L."/>
            <person name="Sun Y."/>
            <person name="Zhan W."/>
            <person name="Jiang J.F."/>
            <person name="Wang Q."/>
            <person name="Zhang B."/>
            <person name="Ji P."/>
            <person name="Bell-Sakyi L."/>
            <person name="Cui X.M."/>
            <person name="Yuan T.T."/>
            <person name="Jiang B.G."/>
            <person name="Yang W.F."/>
            <person name="Lam T.T."/>
            <person name="Chang Q.C."/>
            <person name="Ding S.J."/>
            <person name="Wang X.J."/>
            <person name="Zhu J.G."/>
            <person name="Ruan X.D."/>
            <person name="Zhao L."/>
            <person name="Wei J.T."/>
            <person name="Ye R.Z."/>
            <person name="Que T.C."/>
            <person name="Du C.H."/>
            <person name="Zhou Y.H."/>
            <person name="Cheng J.X."/>
            <person name="Dai P.F."/>
            <person name="Guo W.B."/>
            <person name="Han X.H."/>
            <person name="Huang E.J."/>
            <person name="Li L.F."/>
            <person name="Wei W."/>
            <person name="Gao Y.C."/>
            <person name="Liu J.Z."/>
            <person name="Shao H.Z."/>
            <person name="Wang X."/>
            <person name="Wang C.C."/>
            <person name="Yang T.C."/>
            <person name="Huo Q.B."/>
            <person name="Li W."/>
            <person name="Chen H.Y."/>
            <person name="Chen S.E."/>
            <person name="Zhou L.G."/>
            <person name="Ni X.B."/>
            <person name="Tian J.H."/>
            <person name="Sheng Y."/>
            <person name="Liu T."/>
            <person name="Pan Y.S."/>
            <person name="Xia L.Y."/>
            <person name="Li J."/>
            <person name="Zhao F."/>
            <person name="Cao W.C."/>
        </authorList>
    </citation>
    <scope>NUCLEOTIDE SEQUENCE</scope>
    <source>
        <strain evidence="2">Rsan-2018</strain>
    </source>
</reference>
<evidence type="ECO:0000313" key="3">
    <source>
        <dbReference type="Proteomes" id="UP000821837"/>
    </source>
</evidence>
<sequence>MSARSKYSRILKQEVNKLIHSEQFEISTLQVLHSRLNAIKAELAALNSEMKTFMTHEQVEDGYDFVIESEDAAISASALLQHHMDELKVFSPTSTMHPPATAYGDPPVTSERGATRPHREFGTRLPKLELLRLTVAFGSCSGTPYAITRACPTRIVFAISFHYLTEPPLKQSLEIKPWIHHTATHFRL</sequence>
<dbReference type="Proteomes" id="UP000821837">
    <property type="component" value="Unassembled WGS sequence"/>
</dbReference>
<evidence type="ECO:0000313" key="2">
    <source>
        <dbReference type="EMBL" id="KAH7944178.1"/>
    </source>
</evidence>
<accession>A0A9D4PK20</accession>
<organism evidence="2 3">
    <name type="scientific">Rhipicephalus sanguineus</name>
    <name type="common">Brown dog tick</name>
    <name type="synonym">Ixodes sanguineus</name>
    <dbReference type="NCBI Taxonomy" id="34632"/>
    <lineage>
        <taxon>Eukaryota</taxon>
        <taxon>Metazoa</taxon>
        <taxon>Ecdysozoa</taxon>
        <taxon>Arthropoda</taxon>
        <taxon>Chelicerata</taxon>
        <taxon>Arachnida</taxon>
        <taxon>Acari</taxon>
        <taxon>Parasitiformes</taxon>
        <taxon>Ixodida</taxon>
        <taxon>Ixodoidea</taxon>
        <taxon>Ixodidae</taxon>
        <taxon>Rhipicephalinae</taxon>
        <taxon>Rhipicephalus</taxon>
        <taxon>Rhipicephalus</taxon>
    </lineage>
</organism>
<feature type="region of interest" description="Disordered" evidence="1">
    <location>
        <begin position="95"/>
        <end position="116"/>
    </location>
</feature>
<protein>
    <submittedName>
        <fullName evidence="2">Uncharacterized protein</fullName>
    </submittedName>
</protein>
<name>A0A9D4PK20_RHISA</name>